<keyword evidence="1" id="KW-0813">Transport</keyword>
<dbReference type="GO" id="GO:0005886">
    <property type="term" value="C:plasma membrane"/>
    <property type="evidence" value="ECO:0007669"/>
    <property type="project" value="TreeGrafter"/>
</dbReference>
<dbReference type="STRING" id="520767.ATZ99_18050"/>
<dbReference type="RefSeq" id="WP_068748920.1">
    <property type="nucleotide sequence ID" value="NZ_LOHZ01000040.1"/>
</dbReference>
<proteinExistence type="predicted"/>
<protein>
    <submittedName>
        <fullName evidence="5">Putative ABC transporter ATP-binding protein</fullName>
    </submittedName>
</protein>
<name>A0A162M9V6_9FIRM</name>
<feature type="domain" description="ABC transporter" evidence="4">
    <location>
        <begin position="2"/>
        <end position="234"/>
    </location>
</feature>
<evidence type="ECO:0000259" key="4">
    <source>
        <dbReference type="PROSITE" id="PS50893"/>
    </source>
</evidence>
<dbReference type="EMBL" id="LOHZ01000040">
    <property type="protein sequence ID" value="KYO64747.1"/>
    <property type="molecule type" value="Genomic_DNA"/>
</dbReference>
<organism evidence="5 6">
    <name type="scientific">Thermovenabulum gondwanense</name>
    <dbReference type="NCBI Taxonomy" id="520767"/>
    <lineage>
        <taxon>Bacteria</taxon>
        <taxon>Bacillati</taxon>
        <taxon>Bacillota</taxon>
        <taxon>Clostridia</taxon>
        <taxon>Thermosediminibacterales</taxon>
        <taxon>Thermosediminibacteraceae</taxon>
        <taxon>Thermovenabulum</taxon>
    </lineage>
</organism>
<evidence type="ECO:0000256" key="3">
    <source>
        <dbReference type="ARBA" id="ARBA00022840"/>
    </source>
</evidence>
<dbReference type="GO" id="GO:0016887">
    <property type="term" value="F:ATP hydrolysis activity"/>
    <property type="evidence" value="ECO:0007669"/>
    <property type="project" value="InterPro"/>
</dbReference>
<dbReference type="SMART" id="SM00382">
    <property type="entry name" value="AAA"/>
    <property type="match status" value="1"/>
</dbReference>
<keyword evidence="6" id="KW-1185">Reference proteome</keyword>
<evidence type="ECO:0000313" key="6">
    <source>
        <dbReference type="Proteomes" id="UP000075737"/>
    </source>
</evidence>
<comment type="caution">
    <text evidence="5">The sequence shown here is derived from an EMBL/GenBank/DDBJ whole genome shotgun (WGS) entry which is preliminary data.</text>
</comment>
<dbReference type="AlphaFoldDB" id="A0A162M9V6"/>
<gene>
    <name evidence="5" type="ORF">ATZ99_18050</name>
</gene>
<evidence type="ECO:0000313" key="5">
    <source>
        <dbReference type="EMBL" id="KYO64747.1"/>
    </source>
</evidence>
<dbReference type="InterPro" id="IPR051120">
    <property type="entry name" value="ABC_AA/LPS_Transport"/>
</dbReference>
<dbReference type="Pfam" id="PF00005">
    <property type="entry name" value="ABC_tran"/>
    <property type="match status" value="1"/>
</dbReference>
<sequence length="250" mass="28289">MLKIQSLYLEMPNGTGNVEILKNINLNLEKGKFYAITGPNGGGKTSLAKTIMGIYRNTKGSVILDEEDITYYSITDRANKGISYAFQYPARFKGLTVSDILKVAAKDAGHKDFKKLLKAVGLCPEEYLERQCDSSLSGGEIKRIELATVLLKPSKVVIYDEPEAGVDLWSFEGILRLIKDHHSKDIITIVITHHERVLSIADEIILMSDGEIKEMGQRDKMLDLLKYKFRCDFWQNCEEGEKDDIRCFRS</sequence>
<dbReference type="PATRIC" id="fig|520767.4.peg.1925"/>
<dbReference type="InterPro" id="IPR003593">
    <property type="entry name" value="AAA+_ATPase"/>
</dbReference>
<dbReference type="OrthoDB" id="9806149at2"/>
<keyword evidence="3 5" id="KW-0067">ATP-binding</keyword>
<evidence type="ECO:0000256" key="2">
    <source>
        <dbReference type="ARBA" id="ARBA00022741"/>
    </source>
</evidence>
<reference evidence="5 6" key="1">
    <citation type="submission" date="2015-12" db="EMBL/GenBank/DDBJ databases">
        <title>Draft genome of Thermovenabulum gondwanense isolated from a red thermophilic microbial mat colonisisng an outflow channel of a bore well.</title>
        <authorList>
            <person name="Patel B.K."/>
        </authorList>
    </citation>
    <scope>NUCLEOTIDE SEQUENCE [LARGE SCALE GENOMIC DNA]</scope>
    <source>
        <strain evidence="5 6">R270</strain>
    </source>
</reference>
<evidence type="ECO:0000256" key="1">
    <source>
        <dbReference type="ARBA" id="ARBA00022448"/>
    </source>
</evidence>
<keyword evidence="2" id="KW-0547">Nucleotide-binding</keyword>
<dbReference type="PROSITE" id="PS00211">
    <property type="entry name" value="ABC_TRANSPORTER_1"/>
    <property type="match status" value="1"/>
</dbReference>
<dbReference type="Proteomes" id="UP000075737">
    <property type="component" value="Unassembled WGS sequence"/>
</dbReference>
<dbReference type="Gene3D" id="3.40.50.300">
    <property type="entry name" value="P-loop containing nucleotide triphosphate hydrolases"/>
    <property type="match status" value="1"/>
</dbReference>
<accession>A0A162M9V6</accession>
<dbReference type="InterPro" id="IPR017871">
    <property type="entry name" value="ABC_transporter-like_CS"/>
</dbReference>
<dbReference type="InterPro" id="IPR027417">
    <property type="entry name" value="P-loop_NTPase"/>
</dbReference>
<dbReference type="InterPro" id="IPR003439">
    <property type="entry name" value="ABC_transporter-like_ATP-bd"/>
</dbReference>
<dbReference type="GO" id="GO:0005524">
    <property type="term" value="F:ATP binding"/>
    <property type="evidence" value="ECO:0007669"/>
    <property type="project" value="UniProtKB-KW"/>
</dbReference>
<dbReference type="PROSITE" id="PS50893">
    <property type="entry name" value="ABC_TRANSPORTER_2"/>
    <property type="match status" value="1"/>
</dbReference>
<dbReference type="PANTHER" id="PTHR45772:SF10">
    <property type="entry name" value="LIPOPOLYSACCHARIDE EXPORT SYSTEM ATP-BINDING PROTEIN LPTB"/>
    <property type="match status" value="1"/>
</dbReference>
<dbReference type="SUPFAM" id="SSF52540">
    <property type="entry name" value="P-loop containing nucleoside triphosphate hydrolases"/>
    <property type="match status" value="1"/>
</dbReference>
<dbReference type="PANTHER" id="PTHR45772">
    <property type="entry name" value="CONSERVED COMPONENT OF ABC TRANSPORTER FOR NATURAL AMINO ACIDS-RELATED"/>
    <property type="match status" value="1"/>
</dbReference>